<evidence type="ECO:0000256" key="1">
    <source>
        <dbReference type="ARBA" id="ARBA00000077"/>
    </source>
</evidence>
<dbReference type="CDD" id="cd07182">
    <property type="entry name" value="RNase_HII_bacteria_HII_like"/>
    <property type="match status" value="1"/>
</dbReference>
<dbReference type="InterPro" id="IPR024567">
    <property type="entry name" value="RNase_HII/HIII_dom"/>
</dbReference>
<feature type="binding site" evidence="14 15">
    <location>
        <position position="117"/>
    </location>
    <ligand>
        <name>a divalent metal cation</name>
        <dbReference type="ChEBI" id="CHEBI:60240"/>
    </ligand>
</feature>
<evidence type="ECO:0000256" key="3">
    <source>
        <dbReference type="ARBA" id="ARBA00004065"/>
    </source>
</evidence>
<keyword evidence="19" id="KW-1185">Reference proteome</keyword>
<gene>
    <name evidence="14" type="primary">rnhB</name>
    <name evidence="18" type="ORF">SAMN05444339_103344</name>
</gene>
<proteinExistence type="inferred from homology"/>
<dbReference type="OrthoDB" id="9803420at2"/>
<comment type="similarity">
    <text evidence="5 14 16">Belongs to the RNase HII family.</text>
</comment>
<dbReference type="GO" id="GO:0005737">
    <property type="term" value="C:cytoplasm"/>
    <property type="evidence" value="ECO:0007669"/>
    <property type="project" value="UniProtKB-SubCell"/>
</dbReference>
<evidence type="ECO:0000256" key="13">
    <source>
        <dbReference type="ARBA" id="ARBA00023211"/>
    </source>
</evidence>
<feature type="domain" description="RNase H type-2" evidence="17">
    <location>
        <begin position="20"/>
        <end position="209"/>
    </location>
</feature>
<evidence type="ECO:0000256" key="14">
    <source>
        <dbReference type="HAMAP-Rule" id="MF_00052"/>
    </source>
</evidence>
<evidence type="ECO:0000313" key="18">
    <source>
        <dbReference type="EMBL" id="SHF12143.1"/>
    </source>
</evidence>
<comment type="function">
    <text evidence="3 14 16">Endonuclease that specifically degrades the RNA of RNA-DNA hybrids.</text>
</comment>
<evidence type="ECO:0000259" key="17">
    <source>
        <dbReference type="PROSITE" id="PS51975"/>
    </source>
</evidence>
<dbReference type="InterPro" id="IPR036397">
    <property type="entry name" value="RNaseH_sf"/>
</dbReference>
<evidence type="ECO:0000256" key="2">
    <source>
        <dbReference type="ARBA" id="ARBA00001946"/>
    </source>
</evidence>
<dbReference type="PANTHER" id="PTHR10954">
    <property type="entry name" value="RIBONUCLEASE H2 SUBUNIT A"/>
    <property type="match status" value="1"/>
</dbReference>
<dbReference type="EMBL" id="FQUE01000003">
    <property type="protein sequence ID" value="SHF12143.1"/>
    <property type="molecule type" value="Genomic_DNA"/>
</dbReference>
<dbReference type="PROSITE" id="PS51975">
    <property type="entry name" value="RNASE_H_2"/>
    <property type="match status" value="1"/>
</dbReference>
<dbReference type="Pfam" id="PF01351">
    <property type="entry name" value="RNase_HII"/>
    <property type="match status" value="1"/>
</dbReference>
<feature type="binding site" evidence="14 15">
    <location>
        <position position="26"/>
    </location>
    <ligand>
        <name>a divalent metal cation</name>
        <dbReference type="ChEBI" id="CHEBI:60240"/>
    </ligand>
</feature>
<dbReference type="HAMAP" id="MF_00052_B">
    <property type="entry name" value="RNase_HII_B"/>
    <property type="match status" value="1"/>
</dbReference>
<dbReference type="GO" id="GO:0006298">
    <property type="term" value="P:mismatch repair"/>
    <property type="evidence" value="ECO:0007669"/>
    <property type="project" value="TreeGrafter"/>
</dbReference>
<evidence type="ECO:0000256" key="6">
    <source>
        <dbReference type="ARBA" id="ARBA00012180"/>
    </source>
</evidence>
<dbReference type="AlphaFoldDB" id="A0A1M4Z239"/>
<dbReference type="EC" id="3.1.26.4" evidence="6 14"/>
<dbReference type="NCBIfam" id="NF000595">
    <property type="entry name" value="PRK00015.1-3"/>
    <property type="match status" value="1"/>
</dbReference>
<protein>
    <recommendedName>
        <fullName evidence="7 14">Ribonuclease HII</fullName>
        <shortName evidence="14">RNase HII</shortName>
        <ecNumber evidence="6 14">3.1.26.4</ecNumber>
    </recommendedName>
</protein>
<dbReference type="Proteomes" id="UP000183987">
    <property type="component" value="Unassembled WGS sequence"/>
</dbReference>
<feature type="binding site" evidence="14 15">
    <location>
        <position position="27"/>
    </location>
    <ligand>
        <name>a divalent metal cation</name>
        <dbReference type="ChEBI" id="CHEBI:60240"/>
    </ligand>
</feature>
<keyword evidence="10 14" id="KW-0479">Metal-binding</keyword>
<keyword evidence="13 14" id="KW-0464">Manganese</keyword>
<dbReference type="InterPro" id="IPR022898">
    <property type="entry name" value="RNase_HII"/>
</dbReference>
<evidence type="ECO:0000256" key="5">
    <source>
        <dbReference type="ARBA" id="ARBA00007383"/>
    </source>
</evidence>
<dbReference type="Gene3D" id="3.30.420.10">
    <property type="entry name" value="Ribonuclease H-like superfamily/Ribonuclease H"/>
    <property type="match status" value="1"/>
</dbReference>
<comment type="cofactor">
    <cofactor evidence="2">
        <name>Mg(2+)</name>
        <dbReference type="ChEBI" id="CHEBI:18420"/>
    </cofactor>
</comment>
<dbReference type="GO" id="GO:0004523">
    <property type="term" value="F:RNA-DNA hybrid ribonuclease activity"/>
    <property type="evidence" value="ECO:0007669"/>
    <property type="project" value="UniProtKB-UniRule"/>
</dbReference>
<evidence type="ECO:0000256" key="16">
    <source>
        <dbReference type="RuleBase" id="RU003515"/>
    </source>
</evidence>
<evidence type="ECO:0000256" key="4">
    <source>
        <dbReference type="ARBA" id="ARBA00004496"/>
    </source>
</evidence>
<dbReference type="GO" id="GO:0030145">
    <property type="term" value="F:manganese ion binding"/>
    <property type="evidence" value="ECO:0007669"/>
    <property type="project" value="UniProtKB-UniRule"/>
</dbReference>
<dbReference type="GO" id="GO:0043137">
    <property type="term" value="P:DNA replication, removal of RNA primer"/>
    <property type="evidence" value="ECO:0007669"/>
    <property type="project" value="TreeGrafter"/>
</dbReference>
<comment type="subcellular location">
    <subcellularLocation>
        <location evidence="4 14">Cytoplasm</location>
    </subcellularLocation>
</comment>
<evidence type="ECO:0000256" key="9">
    <source>
        <dbReference type="ARBA" id="ARBA00022722"/>
    </source>
</evidence>
<accession>A0A1M4Z239</accession>
<evidence type="ECO:0000256" key="12">
    <source>
        <dbReference type="ARBA" id="ARBA00022801"/>
    </source>
</evidence>
<keyword evidence="12 14" id="KW-0378">Hydrolase</keyword>
<evidence type="ECO:0000256" key="7">
    <source>
        <dbReference type="ARBA" id="ARBA00019179"/>
    </source>
</evidence>
<dbReference type="STRING" id="366533.SAMN05444339_103344"/>
<comment type="catalytic activity">
    <reaction evidence="1 14 15 16">
        <text>Endonucleolytic cleavage to 5'-phosphomonoester.</text>
        <dbReference type="EC" id="3.1.26.4"/>
    </reaction>
</comment>
<reference evidence="19" key="1">
    <citation type="submission" date="2016-11" db="EMBL/GenBank/DDBJ databases">
        <authorList>
            <person name="Varghese N."/>
            <person name="Submissions S."/>
        </authorList>
    </citation>
    <scope>NUCLEOTIDE SEQUENCE [LARGE SCALE GENOMIC DNA]</scope>
    <source>
        <strain evidence="19">DSM 29326</strain>
    </source>
</reference>
<evidence type="ECO:0000256" key="11">
    <source>
        <dbReference type="ARBA" id="ARBA00022759"/>
    </source>
</evidence>
<dbReference type="GO" id="GO:0032299">
    <property type="term" value="C:ribonuclease H2 complex"/>
    <property type="evidence" value="ECO:0007669"/>
    <property type="project" value="TreeGrafter"/>
</dbReference>
<dbReference type="InterPro" id="IPR012337">
    <property type="entry name" value="RNaseH-like_sf"/>
</dbReference>
<evidence type="ECO:0000313" key="19">
    <source>
        <dbReference type="Proteomes" id="UP000183987"/>
    </source>
</evidence>
<evidence type="ECO:0000256" key="8">
    <source>
        <dbReference type="ARBA" id="ARBA00022490"/>
    </source>
</evidence>
<organism evidence="18 19">
    <name type="scientific">Loktanella atrilutea</name>
    <dbReference type="NCBI Taxonomy" id="366533"/>
    <lineage>
        <taxon>Bacteria</taxon>
        <taxon>Pseudomonadati</taxon>
        <taxon>Pseudomonadota</taxon>
        <taxon>Alphaproteobacteria</taxon>
        <taxon>Rhodobacterales</taxon>
        <taxon>Roseobacteraceae</taxon>
        <taxon>Loktanella</taxon>
    </lineage>
</organism>
<keyword evidence="8 14" id="KW-0963">Cytoplasm</keyword>
<keyword evidence="11 14" id="KW-0255">Endonuclease</keyword>
<name>A0A1M4Z239_LOKAT</name>
<comment type="cofactor">
    <cofactor evidence="14 15">
        <name>Mn(2+)</name>
        <dbReference type="ChEBI" id="CHEBI:29035"/>
    </cofactor>
    <cofactor evidence="14 15">
        <name>Mg(2+)</name>
        <dbReference type="ChEBI" id="CHEBI:18420"/>
    </cofactor>
    <text evidence="14 15">Manganese or magnesium. Binds 1 divalent metal ion per monomer in the absence of substrate. May bind a second metal ion after substrate binding.</text>
</comment>
<keyword evidence="9 14" id="KW-0540">Nuclease</keyword>
<sequence>MANPPPDLAFERIARSAGFARIAGVDEVGRGPLAGPVMACAVILDPRCIPPGIADSKVLSASRRRALYTLIPDVAHVGFGLATVAEIEAMNILAASHLAMRRAIADLPQAPDFALIDGNRLPPDLPCPARTIVKGDTRSLSIAAASIMAKVWRDDWMVGLAQQHPGYGWERNAGYPTPEHHEGLKCHGVSLHHRRTFAPIHKMLWQDKNQSR</sequence>
<evidence type="ECO:0000256" key="15">
    <source>
        <dbReference type="PROSITE-ProRule" id="PRU01319"/>
    </source>
</evidence>
<dbReference type="PANTHER" id="PTHR10954:SF18">
    <property type="entry name" value="RIBONUCLEASE HII"/>
    <property type="match status" value="1"/>
</dbReference>
<dbReference type="RefSeq" id="WP_072857060.1">
    <property type="nucleotide sequence ID" value="NZ_FQUE01000003.1"/>
</dbReference>
<dbReference type="SUPFAM" id="SSF53098">
    <property type="entry name" value="Ribonuclease H-like"/>
    <property type="match status" value="1"/>
</dbReference>
<dbReference type="GO" id="GO:0003723">
    <property type="term" value="F:RNA binding"/>
    <property type="evidence" value="ECO:0007669"/>
    <property type="project" value="UniProtKB-UniRule"/>
</dbReference>
<dbReference type="InterPro" id="IPR001352">
    <property type="entry name" value="RNase_HII/HIII"/>
</dbReference>
<evidence type="ECO:0000256" key="10">
    <source>
        <dbReference type="ARBA" id="ARBA00022723"/>
    </source>
</evidence>